<proteinExistence type="predicted"/>
<accession>A0A1I0XBA9</accession>
<gene>
    <name evidence="1" type="ORF">SAMN04488072_104238</name>
</gene>
<evidence type="ECO:0000313" key="1">
    <source>
        <dbReference type="EMBL" id="SFA97203.1"/>
    </source>
</evidence>
<dbReference type="STRING" id="237679.SAMN04488072_104238"/>
<dbReference type="EMBL" id="FOJW01000004">
    <property type="protein sequence ID" value="SFA97203.1"/>
    <property type="molecule type" value="Genomic_DNA"/>
</dbReference>
<protein>
    <submittedName>
        <fullName evidence="1">Uncharacterized protein</fullName>
    </submittedName>
</protein>
<organism evidence="1 2">
    <name type="scientific">Lentibacillus halodurans</name>
    <dbReference type="NCBI Taxonomy" id="237679"/>
    <lineage>
        <taxon>Bacteria</taxon>
        <taxon>Bacillati</taxon>
        <taxon>Bacillota</taxon>
        <taxon>Bacilli</taxon>
        <taxon>Bacillales</taxon>
        <taxon>Bacillaceae</taxon>
        <taxon>Lentibacillus</taxon>
    </lineage>
</organism>
<dbReference type="PROSITE" id="PS51257">
    <property type="entry name" value="PROKAR_LIPOPROTEIN"/>
    <property type="match status" value="1"/>
</dbReference>
<reference evidence="1 2" key="1">
    <citation type="submission" date="2016-10" db="EMBL/GenBank/DDBJ databases">
        <authorList>
            <person name="de Groot N.N."/>
        </authorList>
    </citation>
    <scope>NUCLEOTIDE SEQUENCE [LARGE SCALE GENOMIC DNA]</scope>
    <source>
        <strain evidence="1 2">CGMCC 1.3702</strain>
    </source>
</reference>
<dbReference type="Proteomes" id="UP000198642">
    <property type="component" value="Unassembled WGS sequence"/>
</dbReference>
<name>A0A1I0XBA9_9BACI</name>
<sequence length="80" mass="8890">MKVGICFELGLISCFFGGSCAIQPLIVRCGPSVGGFKYGARSLRGVLARFADQNPLNTQQLTRFGKYRIYYNHIKRGLSE</sequence>
<dbReference type="AlphaFoldDB" id="A0A1I0XBA9"/>
<evidence type="ECO:0000313" key="2">
    <source>
        <dbReference type="Proteomes" id="UP000198642"/>
    </source>
</evidence>
<keyword evidence="2" id="KW-1185">Reference proteome</keyword>